<organism evidence="1 2">
    <name type="scientific">Rhizobium rhizogenes (strain K84 / ATCC BAA-868)</name>
    <name type="common">Agrobacterium radiobacter</name>
    <dbReference type="NCBI Taxonomy" id="311403"/>
    <lineage>
        <taxon>Bacteria</taxon>
        <taxon>Pseudomonadati</taxon>
        <taxon>Pseudomonadota</taxon>
        <taxon>Alphaproteobacteria</taxon>
        <taxon>Hyphomicrobiales</taxon>
        <taxon>Rhizobiaceae</taxon>
        <taxon>Rhizobium/Agrobacterium group</taxon>
        <taxon>Rhizobium</taxon>
    </lineage>
</organism>
<dbReference type="STRING" id="311403.Arad_3150"/>
<evidence type="ECO:0000313" key="2">
    <source>
        <dbReference type="Proteomes" id="UP000001600"/>
    </source>
</evidence>
<reference evidence="1 2" key="1">
    <citation type="journal article" date="2009" name="J. Bacteriol.">
        <title>Genome sequences of three Agrobacterium biovars help elucidate the evolution of multichromosome genomes in bacteria.</title>
        <authorList>
            <person name="Slater S.C."/>
            <person name="Goldman B.S."/>
            <person name="Goodner B."/>
            <person name="Setubal J.C."/>
            <person name="Farrand S.K."/>
            <person name="Nester E.W."/>
            <person name="Burr T.J."/>
            <person name="Banta L."/>
            <person name="Dickerman A.W."/>
            <person name="Paulsen I."/>
            <person name="Otten L."/>
            <person name="Suen G."/>
            <person name="Welch R."/>
            <person name="Almeida N.F."/>
            <person name="Arnold F."/>
            <person name="Burton O.T."/>
            <person name="Du Z."/>
            <person name="Ewing A."/>
            <person name="Godsy E."/>
            <person name="Heisel S."/>
            <person name="Houmiel K.L."/>
            <person name="Jhaveri J."/>
            <person name="Lu J."/>
            <person name="Miller N.M."/>
            <person name="Norton S."/>
            <person name="Chen Q."/>
            <person name="Phoolcharoen W."/>
            <person name="Ohlin V."/>
            <person name="Ondrusek D."/>
            <person name="Pride N."/>
            <person name="Stricklin S.L."/>
            <person name="Sun J."/>
            <person name="Wheeler C."/>
            <person name="Wilson L."/>
            <person name="Zhu H."/>
            <person name="Wood D.W."/>
        </authorList>
    </citation>
    <scope>NUCLEOTIDE SEQUENCE [LARGE SCALE GENOMIC DNA]</scope>
    <source>
        <strain evidence="2">K84 / ATCC BAA-868</strain>
    </source>
</reference>
<dbReference type="AlphaFoldDB" id="B9J762"/>
<dbReference type="InterPro" id="IPR011009">
    <property type="entry name" value="Kinase-like_dom_sf"/>
</dbReference>
<gene>
    <name evidence="1" type="ordered locus">Arad_3150</name>
</gene>
<dbReference type="GeneID" id="86849041"/>
<sequence length="267" mass="29617">MFESYLKRWSLTPDGKPIITHSSHLLPVIWHDKPAMLKVALSIDEKFGNRVLRWWEGDGAAYVYQHDDDAALLERATGPGSLLTMAMDGADDEASRIMCRTAAKLHAPRLAELPSDLVPLDRWFHELEPAARAHGGMLATCAEVARGLLADQRDVTVLHGDIHHENILDFGPRGWLAIDPKRVHGERGFDFANTFCNPELPIVTAPGRLQKQLPIVCAEAALEPKRLLQWIIAYAGLSATWFLSDGDTKNAESDFTVARIALAELQT</sequence>
<dbReference type="InterPro" id="IPR006748">
    <property type="entry name" value="NH2Glyco/OHUrea_AB-resist_kin"/>
</dbReference>
<keyword evidence="1" id="KW-0418">Kinase</keyword>
<dbReference type="Proteomes" id="UP000001600">
    <property type="component" value="Chromosome 1"/>
</dbReference>
<accession>B9J762</accession>
<dbReference type="HOGENOM" id="CLU_061172_0_0_5"/>
<dbReference type="GO" id="GO:0016773">
    <property type="term" value="F:phosphotransferase activity, alcohol group as acceptor"/>
    <property type="evidence" value="ECO:0007669"/>
    <property type="project" value="InterPro"/>
</dbReference>
<protein>
    <submittedName>
        <fullName evidence="1">Antibiotic resistance (Streptomycin kinase) protein</fullName>
    </submittedName>
</protein>
<dbReference type="SUPFAM" id="SSF56112">
    <property type="entry name" value="Protein kinase-like (PK-like)"/>
    <property type="match status" value="1"/>
</dbReference>
<dbReference type="GO" id="GO:0016301">
    <property type="term" value="F:kinase activity"/>
    <property type="evidence" value="ECO:0007669"/>
    <property type="project" value="UniProtKB-KW"/>
</dbReference>
<dbReference type="EMBL" id="CP000628">
    <property type="protein sequence ID" value="ACM27169.1"/>
    <property type="molecule type" value="Genomic_DNA"/>
</dbReference>
<dbReference type="RefSeq" id="WP_012651917.1">
    <property type="nucleotide sequence ID" value="NC_011985.1"/>
</dbReference>
<name>B9J762_RHIR8</name>
<dbReference type="Pfam" id="PF04655">
    <property type="entry name" value="APH_6_hur"/>
    <property type="match status" value="1"/>
</dbReference>
<dbReference type="eggNOG" id="COG3570">
    <property type="taxonomic scope" value="Bacteria"/>
</dbReference>
<dbReference type="GO" id="GO:0019748">
    <property type="term" value="P:secondary metabolic process"/>
    <property type="evidence" value="ECO:0007669"/>
    <property type="project" value="InterPro"/>
</dbReference>
<keyword evidence="1" id="KW-0808">Transferase</keyword>
<dbReference type="KEGG" id="ara:Arad_3150"/>
<proteinExistence type="predicted"/>
<evidence type="ECO:0000313" key="1">
    <source>
        <dbReference type="EMBL" id="ACM27169.1"/>
    </source>
</evidence>